<dbReference type="Proteomes" id="UP000801428">
    <property type="component" value="Unassembled WGS sequence"/>
</dbReference>
<organism evidence="1 2">
    <name type="scientific">Curvularia kusanoi</name>
    <name type="common">Cochliobolus kusanoi</name>
    <dbReference type="NCBI Taxonomy" id="90978"/>
    <lineage>
        <taxon>Eukaryota</taxon>
        <taxon>Fungi</taxon>
        <taxon>Dikarya</taxon>
        <taxon>Ascomycota</taxon>
        <taxon>Pezizomycotina</taxon>
        <taxon>Dothideomycetes</taxon>
        <taxon>Pleosporomycetidae</taxon>
        <taxon>Pleosporales</taxon>
        <taxon>Pleosporineae</taxon>
        <taxon>Pleosporaceae</taxon>
        <taxon>Curvularia</taxon>
    </lineage>
</organism>
<evidence type="ECO:0000313" key="1">
    <source>
        <dbReference type="EMBL" id="KAF3001349.1"/>
    </source>
</evidence>
<protein>
    <submittedName>
        <fullName evidence="1">Uncharacterized protein</fullName>
    </submittedName>
</protein>
<gene>
    <name evidence="1" type="ORF">E8E13_006122</name>
</gene>
<comment type="caution">
    <text evidence="1">The sequence shown here is derived from an EMBL/GenBank/DDBJ whole genome shotgun (WGS) entry which is preliminary data.</text>
</comment>
<keyword evidence="2" id="KW-1185">Reference proteome</keyword>
<evidence type="ECO:0000313" key="2">
    <source>
        <dbReference type="Proteomes" id="UP000801428"/>
    </source>
</evidence>
<dbReference type="AlphaFoldDB" id="A0A9P4W613"/>
<name>A0A9P4W613_CURKU</name>
<proteinExistence type="predicted"/>
<dbReference type="EMBL" id="SWKU01000013">
    <property type="protein sequence ID" value="KAF3001349.1"/>
    <property type="molecule type" value="Genomic_DNA"/>
</dbReference>
<reference evidence="1" key="1">
    <citation type="submission" date="2019-04" db="EMBL/GenBank/DDBJ databases">
        <title>Sequencing of skin fungus with MAO and IRED activity.</title>
        <authorList>
            <person name="Marsaioli A.J."/>
            <person name="Bonatto J.M.C."/>
            <person name="Reis Junior O."/>
        </authorList>
    </citation>
    <scope>NUCLEOTIDE SEQUENCE</scope>
    <source>
        <strain evidence="1">30M1</strain>
    </source>
</reference>
<dbReference type="OrthoDB" id="3795806at2759"/>
<accession>A0A9P4W613</accession>
<sequence>MSCGLCKLFSIKAKKDQPVELVTLNRRIRYASRPALEQFLTEKCGNGNYLIEMKEDQWVIKIPKDKIITDMLSTNGDP</sequence>